<dbReference type="InterPro" id="IPR012338">
    <property type="entry name" value="Beta-lactam/transpept-like"/>
</dbReference>
<dbReference type="InterPro" id="IPR005311">
    <property type="entry name" value="PBP_dimer"/>
</dbReference>
<dbReference type="PANTHER" id="PTHR30627:SF1">
    <property type="entry name" value="PEPTIDOGLYCAN D,D-TRANSPEPTIDASE FTSI"/>
    <property type="match status" value="1"/>
</dbReference>
<reference evidence="7" key="1">
    <citation type="submission" date="2022-11" db="EMBL/GenBank/DDBJ databases">
        <authorList>
            <person name="Coimbra C."/>
        </authorList>
    </citation>
    <scope>NUCLEOTIDE SEQUENCE</scope>
    <source>
        <strain evidence="7">Jales19</strain>
    </source>
</reference>
<keyword evidence="2" id="KW-0121">Carboxypeptidase</keyword>
<evidence type="ECO:0000259" key="6">
    <source>
        <dbReference type="Pfam" id="PF03717"/>
    </source>
</evidence>
<dbReference type="Proteomes" id="UP001152178">
    <property type="component" value="Unassembled WGS sequence"/>
</dbReference>
<evidence type="ECO:0000259" key="5">
    <source>
        <dbReference type="Pfam" id="PF00905"/>
    </source>
</evidence>
<evidence type="ECO:0000313" key="8">
    <source>
        <dbReference type="Proteomes" id="UP001152178"/>
    </source>
</evidence>
<dbReference type="SUPFAM" id="SSF56519">
    <property type="entry name" value="Penicillin binding protein dimerisation domain"/>
    <property type="match status" value="1"/>
</dbReference>
<dbReference type="Gene3D" id="3.30.450.330">
    <property type="match status" value="1"/>
</dbReference>
<dbReference type="SUPFAM" id="SSF56601">
    <property type="entry name" value="beta-lactamase/transpeptidase-like"/>
    <property type="match status" value="1"/>
</dbReference>
<dbReference type="Gene3D" id="3.90.1310.10">
    <property type="entry name" value="Penicillin-binding protein 2a (Domain 2)"/>
    <property type="match status" value="1"/>
</dbReference>
<keyword evidence="4" id="KW-1133">Transmembrane helix</keyword>
<dbReference type="Pfam" id="PF00905">
    <property type="entry name" value="Transpeptidase"/>
    <property type="match status" value="1"/>
</dbReference>
<name>A0ABT4QWZ3_9HYPH</name>
<feature type="domain" description="Penicillin-binding protein transpeptidase" evidence="5">
    <location>
        <begin position="245"/>
        <end position="524"/>
    </location>
</feature>
<keyword evidence="8" id="KW-1185">Reference proteome</keyword>
<dbReference type="InterPro" id="IPR050515">
    <property type="entry name" value="Beta-lactam/transpept"/>
</dbReference>
<keyword evidence="2" id="KW-0645">Protease</keyword>
<keyword evidence="2" id="KW-0378">Hydrolase</keyword>
<accession>A0ABT4QWZ3</accession>
<feature type="domain" description="Penicillin-binding protein dimerisation" evidence="6">
    <location>
        <begin position="71"/>
        <end position="181"/>
    </location>
</feature>
<gene>
    <name evidence="7" type="ORF">OOJ09_18135</name>
</gene>
<dbReference type="InterPro" id="IPR001460">
    <property type="entry name" value="PCN-bd_Tpept"/>
</dbReference>
<dbReference type="Pfam" id="PF03717">
    <property type="entry name" value="PBP_dimer"/>
    <property type="match status" value="1"/>
</dbReference>
<dbReference type="RefSeq" id="WP_269906488.1">
    <property type="nucleotide sequence ID" value="NZ_JAPFQA010000007.1"/>
</dbReference>
<evidence type="ECO:0000256" key="2">
    <source>
        <dbReference type="ARBA" id="ARBA00022645"/>
    </source>
</evidence>
<dbReference type="PANTHER" id="PTHR30627">
    <property type="entry name" value="PEPTIDOGLYCAN D,D-TRANSPEPTIDASE"/>
    <property type="match status" value="1"/>
</dbReference>
<keyword evidence="3 4" id="KW-0472">Membrane</keyword>
<proteinExistence type="predicted"/>
<evidence type="ECO:0000256" key="4">
    <source>
        <dbReference type="SAM" id="Phobius"/>
    </source>
</evidence>
<keyword evidence="4" id="KW-0812">Transmembrane</keyword>
<evidence type="ECO:0000313" key="7">
    <source>
        <dbReference type="EMBL" id="MCZ8546111.1"/>
    </source>
</evidence>
<dbReference type="EMBL" id="JAPFQA010000007">
    <property type="protein sequence ID" value="MCZ8546111.1"/>
    <property type="molecule type" value="Genomic_DNA"/>
</dbReference>
<organism evidence="7 8">
    <name type="scientific">Mesorhizobium qingshengii</name>
    <dbReference type="NCBI Taxonomy" id="1165689"/>
    <lineage>
        <taxon>Bacteria</taxon>
        <taxon>Pseudomonadati</taxon>
        <taxon>Pseudomonadota</taxon>
        <taxon>Alphaproteobacteria</taxon>
        <taxon>Hyphomicrobiales</taxon>
        <taxon>Phyllobacteriaceae</taxon>
        <taxon>Mesorhizobium</taxon>
    </lineage>
</organism>
<feature type="transmembrane region" description="Helical" evidence="4">
    <location>
        <begin position="35"/>
        <end position="58"/>
    </location>
</feature>
<dbReference type="InterPro" id="IPR036138">
    <property type="entry name" value="PBP_dimer_sf"/>
</dbReference>
<sequence length="569" mass="61842">MIGKLLKRRTRTGEDGSIVVEGARKATGGKGKARIAMTMAVFFGIFSVISGRLVYLGFQTPDLSGGPQSRVTASRPDIVDRNGEVLATDIKTASLFAEPRRIVDADEAIEKLSTVLPEIDYEQTYHKLKSGAGFVWLQRQLTPKQQADIMQLGIPGFGFRTEKRRFYPSGETSSYIVGLTNIDNQGISGMEKYVDEQGLSDLQASGLAVAKDLKPVKLSIDLRVQHVVRDEIAAGLERYRAIGAGAVVLNVKTGEVVAMASVPDFDPNNPYNAQEKDRLNRMSAGLYEMGSTFKSFTSAMALDSGKATMASRFDASHPIRVGHQAIHDFHGKNRVLSLPEVFLYSSNIGSAREAELVGIEGHREFLHRLGILDRMQTELPEVARPTEPKIWKQVNSFTIAFGHGVSTTPLQAAVGCAALMNGGYLIEPTFLVRSEQDAMAVAKKVVGEKTVEGMRYLYSLNAEKGSARNARVPGYRVGGKTGTAEKVINGRYSKDLNFNTFVAAFPMDDPQYLVFTIADAPHPEKPGMTDVAAANAGVMAGNIIRRTAAMLGVKPDFSHENGATLVSYQ</sequence>
<evidence type="ECO:0000256" key="3">
    <source>
        <dbReference type="ARBA" id="ARBA00023136"/>
    </source>
</evidence>
<evidence type="ECO:0000256" key="1">
    <source>
        <dbReference type="ARBA" id="ARBA00004370"/>
    </source>
</evidence>
<protein>
    <submittedName>
        <fullName evidence="7">Penicillin-binding protein 2</fullName>
    </submittedName>
</protein>
<dbReference type="Gene3D" id="3.40.710.10">
    <property type="entry name" value="DD-peptidase/beta-lactamase superfamily"/>
    <property type="match status" value="1"/>
</dbReference>
<comment type="caution">
    <text evidence="7">The sequence shown here is derived from an EMBL/GenBank/DDBJ whole genome shotgun (WGS) entry which is preliminary data.</text>
</comment>
<comment type="subcellular location">
    <subcellularLocation>
        <location evidence="1">Membrane</location>
    </subcellularLocation>
</comment>